<organism evidence="4 5">
    <name type="scientific">Cyclostephanos tholiformis</name>
    <dbReference type="NCBI Taxonomy" id="382380"/>
    <lineage>
        <taxon>Eukaryota</taxon>
        <taxon>Sar</taxon>
        <taxon>Stramenopiles</taxon>
        <taxon>Ochrophyta</taxon>
        <taxon>Bacillariophyta</taxon>
        <taxon>Coscinodiscophyceae</taxon>
        <taxon>Thalassiosirophycidae</taxon>
        <taxon>Stephanodiscales</taxon>
        <taxon>Stephanodiscaceae</taxon>
        <taxon>Cyclostephanos</taxon>
    </lineage>
</organism>
<dbReference type="Gene3D" id="2.40.100.10">
    <property type="entry name" value="Cyclophilin-like"/>
    <property type="match status" value="1"/>
</dbReference>
<evidence type="ECO:0000259" key="3">
    <source>
        <dbReference type="PROSITE" id="PS50072"/>
    </source>
</evidence>
<keyword evidence="2" id="KW-0732">Signal</keyword>
<dbReference type="PROSITE" id="PS50072">
    <property type="entry name" value="CSA_PPIASE_2"/>
    <property type="match status" value="1"/>
</dbReference>
<dbReference type="InterPro" id="IPR029000">
    <property type="entry name" value="Cyclophilin-like_dom_sf"/>
</dbReference>
<feature type="chain" id="PRO_5044816508" description="PPIase cyclophilin-type domain-containing protein" evidence="2">
    <location>
        <begin position="22"/>
        <end position="412"/>
    </location>
</feature>
<comment type="caution">
    <text evidence="4">The sequence shown here is derived from an EMBL/GenBank/DDBJ whole genome shotgun (WGS) entry which is preliminary data.</text>
</comment>
<evidence type="ECO:0000256" key="1">
    <source>
        <dbReference type="SAM" id="MobiDB-lite"/>
    </source>
</evidence>
<dbReference type="AlphaFoldDB" id="A0ABD3RCY3"/>
<evidence type="ECO:0000256" key="2">
    <source>
        <dbReference type="SAM" id="SignalP"/>
    </source>
</evidence>
<dbReference type="SUPFAM" id="SSF50891">
    <property type="entry name" value="Cyclophilin-like"/>
    <property type="match status" value="1"/>
</dbReference>
<evidence type="ECO:0000313" key="4">
    <source>
        <dbReference type="EMBL" id="KAL3810843.1"/>
    </source>
</evidence>
<sequence length="412" mass="43810">MNGPIVLLLLLLNSIAPFGHSFHPANIVFIVVVGGGGRRLDGVGTGAAVMSSFSSFSSSSSSTTMTTRMMTAAAEESTTTTSSTAMALGASRRTDRWGMATIASVERRSFLRDVVVIPLLLSSSSAAAENAVVVNDSLPKVTHRIYMDVRISRADGSFYVRDPPSTSSSTTVVDEDPFYGTLVLGLFGDFTPNHVKQFLNYVDVPYDVDSPLPSYSRSKFTTLDASTGLLIGGTIPGLEATTLAGGTVLEYSGRVFPARLWLEDKTDPPSSRDDPTTTPRLSHNLKGLLTHRNLDLTPSFGITTRGGSTSLDASHTVFGCVLEDANGFLDRVVDVPALTDAGTVSRTTEGGEAVATTTATGSVEFETLTSGVFAAQRRVFRDAARAFGDSRLDKVYDGKILRRIEVTKVGIL</sequence>
<proteinExistence type="predicted"/>
<dbReference type="EMBL" id="JALLPB020000297">
    <property type="protein sequence ID" value="KAL3810843.1"/>
    <property type="molecule type" value="Genomic_DNA"/>
</dbReference>
<feature type="region of interest" description="Disordered" evidence="1">
    <location>
        <begin position="262"/>
        <end position="283"/>
    </location>
</feature>
<gene>
    <name evidence="4" type="ORF">ACHAXA_007498</name>
</gene>
<reference evidence="4 5" key="1">
    <citation type="submission" date="2024-10" db="EMBL/GenBank/DDBJ databases">
        <title>Updated reference genomes for cyclostephanoid diatoms.</title>
        <authorList>
            <person name="Roberts W.R."/>
            <person name="Alverson A.J."/>
        </authorList>
    </citation>
    <scope>NUCLEOTIDE SEQUENCE [LARGE SCALE GENOMIC DNA]</scope>
    <source>
        <strain evidence="4 5">AJA228-03</strain>
    </source>
</reference>
<feature type="domain" description="PPIase cyclophilin-type" evidence="3">
    <location>
        <begin position="180"/>
        <end position="337"/>
    </location>
</feature>
<dbReference type="Pfam" id="PF00160">
    <property type="entry name" value="Pro_isomerase"/>
    <property type="match status" value="1"/>
</dbReference>
<feature type="signal peptide" evidence="2">
    <location>
        <begin position="1"/>
        <end position="21"/>
    </location>
</feature>
<protein>
    <recommendedName>
        <fullName evidence="3">PPIase cyclophilin-type domain-containing protein</fullName>
    </recommendedName>
</protein>
<keyword evidence="5" id="KW-1185">Reference proteome</keyword>
<evidence type="ECO:0000313" key="5">
    <source>
        <dbReference type="Proteomes" id="UP001530377"/>
    </source>
</evidence>
<name>A0ABD3RCY3_9STRA</name>
<dbReference type="Proteomes" id="UP001530377">
    <property type="component" value="Unassembled WGS sequence"/>
</dbReference>
<feature type="compositionally biased region" description="Basic and acidic residues" evidence="1">
    <location>
        <begin position="262"/>
        <end position="275"/>
    </location>
</feature>
<accession>A0ABD3RCY3</accession>
<dbReference type="InterPro" id="IPR002130">
    <property type="entry name" value="Cyclophilin-type_PPIase_dom"/>
</dbReference>